<evidence type="ECO:0000313" key="4">
    <source>
        <dbReference type="Proteomes" id="UP000198855"/>
    </source>
</evidence>
<dbReference type="PANTHER" id="PTHR40048:SF1">
    <property type="entry name" value="RHAMNOSYL O-METHYLTRANSFERASE"/>
    <property type="match status" value="1"/>
</dbReference>
<dbReference type="Gene3D" id="3.40.50.150">
    <property type="entry name" value="Vaccinia Virus protein VP39"/>
    <property type="match status" value="1"/>
</dbReference>
<dbReference type="Proteomes" id="UP000198855">
    <property type="component" value="Unassembled WGS sequence"/>
</dbReference>
<dbReference type="GO" id="GO:0032259">
    <property type="term" value="P:methylation"/>
    <property type="evidence" value="ECO:0007669"/>
    <property type="project" value="UniProtKB-KW"/>
</dbReference>
<dbReference type="GO" id="GO:0071770">
    <property type="term" value="P:DIM/DIP cell wall layer assembly"/>
    <property type="evidence" value="ECO:0007669"/>
    <property type="project" value="TreeGrafter"/>
</dbReference>
<keyword evidence="4" id="KW-1185">Reference proteome</keyword>
<protein>
    <submittedName>
        <fullName evidence="3">Methyltransferase domain-containing protein</fullName>
    </submittedName>
</protein>
<evidence type="ECO:0000256" key="2">
    <source>
        <dbReference type="ARBA" id="ARBA00022679"/>
    </source>
</evidence>
<evidence type="ECO:0000256" key="1">
    <source>
        <dbReference type="ARBA" id="ARBA00022603"/>
    </source>
</evidence>
<sequence>MDWKYYRPTFTADSAPEIPTGVMVGGAWSGHRRFAYDIVRFAKPKTIVELGTFYGTSFFSFCQAVQDARLQTNCYAVDTWQGDQHTGQYGHLNIYQAVHSFNSRQFSAFSTLVRSTFDEALALFGNNSIDLLHIDGCHTYEAVLHDFRSWLPKLSPNGIILFHDIIVKLPTFGVHVLWEQLSAVYPHFQFAHSNGLGILFPKGCPEPFKTVIANQSLLAKHYSR</sequence>
<evidence type="ECO:0000313" key="3">
    <source>
        <dbReference type="EMBL" id="SFD66877.1"/>
    </source>
</evidence>
<dbReference type="RefSeq" id="WP_091181443.1">
    <property type="nucleotide sequence ID" value="NZ_FOMT01000001.1"/>
</dbReference>
<gene>
    <name evidence="3" type="ORF">SAMN05216378_0913</name>
</gene>
<dbReference type="AlphaFoldDB" id="A0A1I1U7X5"/>
<dbReference type="Pfam" id="PF13578">
    <property type="entry name" value="Methyltransf_24"/>
    <property type="match status" value="1"/>
</dbReference>
<keyword evidence="1 3" id="KW-0489">Methyltransferase</keyword>
<dbReference type="PANTHER" id="PTHR40048">
    <property type="entry name" value="RHAMNOSYL O-METHYLTRANSFERASE"/>
    <property type="match status" value="1"/>
</dbReference>
<accession>A0A1I1U7X5</accession>
<name>A0A1I1U7X5_9BACL</name>
<dbReference type="OrthoDB" id="176403at2"/>
<dbReference type="InterPro" id="IPR029063">
    <property type="entry name" value="SAM-dependent_MTases_sf"/>
</dbReference>
<dbReference type="EMBL" id="FOMT01000001">
    <property type="protein sequence ID" value="SFD66877.1"/>
    <property type="molecule type" value="Genomic_DNA"/>
</dbReference>
<dbReference type="GO" id="GO:0008168">
    <property type="term" value="F:methyltransferase activity"/>
    <property type="evidence" value="ECO:0007669"/>
    <property type="project" value="UniProtKB-KW"/>
</dbReference>
<proteinExistence type="predicted"/>
<keyword evidence="2 3" id="KW-0808">Transferase</keyword>
<dbReference type="SUPFAM" id="SSF53335">
    <property type="entry name" value="S-adenosyl-L-methionine-dependent methyltransferases"/>
    <property type="match status" value="1"/>
</dbReference>
<reference evidence="4" key="1">
    <citation type="submission" date="2016-10" db="EMBL/GenBank/DDBJ databases">
        <authorList>
            <person name="Varghese N."/>
            <person name="Submissions S."/>
        </authorList>
    </citation>
    <scope>NUCLEOTIDE SEQUENCE [LARGE SCALE GENOMIC DNA]</scope>
    <source>
        <strain evidence="4">CGMCC 1.10784</strain>
    </source>
</reference>
<dbReference type="GO" id="GO:0005886">
    <property type="term" value="C:plasma membrane"/>
    <property type="evidence" value="ECO:0007669"/>
    <property type="project" value="TreeGrafter"/>
</dbReference>
<organism evidence="3 4">
    <name type="scientific">Paenibacillus catalpae</name>
    <dbReference type="NCBI Taxonomy" id="1045775"/>
    <lineage>
        <taxon>Bacteria</taxon>
        <taxon>Bacillati</taxon>
        <taxon>Bacillota</taxon>
        <taxon>Bacilli</taxon>
        <taxon>Bacillales</taxon>
        <taxon>Paenibacillaceae</taxon>
        <taxon>Paenibacillus</taxon>
    </lineage>
</organism>
<dbReference type="STRING" id="1045775.SAMN05216378_0913"/>